<dbReference type="PANTHER" id="PTHR46599">
    <property type="entry name" value="PIGGYBAC TRANSPOSABLE ELEMENT-DERIVED PROTEIN 4"/>
    <property type="match status" value="1"/>
</dbReference>
<reference evidence="2 3" key="1">
    <citation type="submission" date="2023-02" db="EMBL/GenBank/DDBJ databases">
        <title>LHISI_Scaffold_Assembly.</title>
        <authorList>
            <person name="Stuart O.P."/>
            <person name="Cleave R."/>
            <person name="Magrath M.J.L."/>
            <person name="Mikheyev A.S."/>
        </authorList>
    </citation>
    <scope>NUCLEOTIDE SEQUENCE [LARGE SCALE GENOMIC DNA]</scope>
    <source>
        <strain evidence="2">Daus_M_001</strain>
        <tissue evidence="2">Leg muscle</tissue>
    </source>
</reference>
<evidence type="ECO:0000313" key="3">
    <source>
        <dbReference type="Proteomes" id="UP001159363"/>
    </source>
</evidence>
<name>A0ABQ9HVE3_9NEOP</name>
<protein>
    <recommendedName>
        <fullName evidence="1">PiggyBac transposable element-derived protein domain-containing protein</fullName>
    </recommendedName>
</protein>
<sequence length="288" mass="32987">MYPESCKLNDNFTSTTQTQIGVFKQFIDTDIIYVIDRETNSYGKQQLNSEYPSKSRIKLWYDTNQQEMYAFLWILIVMAHSHAIVLNLLDTLDSKKGHIVYADNFYSSIELTKTLYSMKILYCGTLKANRRGIPEGFVYKIKRGETIGKEKENVKIIRWMDKHPVLMISSDPTHNTNAIPTGKTNRNGDAALKSKSVIDYNKAKKIDVFLSHSTQKIFKMVPESCIRANFGYNSSKCMGTLAEHLVVQTPIQEGVVREINKKHTHTFLKPDGAGRKWQNVCKDCNGRL</sequence>
<dbReference type="EMBL" id="JARBHB010000004">
    <property type="protein sequence ID" value="KAJ8887783.1"/>
    <property type="molecule type" value="Genomic_DNA"/>
</dbReference>
<organism evidence="2 3">
    <name type="scientific">Dryococelus australis</name>
    <dbReference type="NCBI Taxonomy" id="614101"/>
    <lineage>
        <taxon>Eukaryota</taxon>
        <taxon>Metazoa</taxon>
        <taxon>Ecdysozoa</taxon>
        <taxon>Arthropoda</taxon>
        <taxon>Hexapoda</taxon>
        <taxon>Insecta</taxon>
        <taxon>Pterygota</taxon>
        <taxon>Neoptera</taxon>
        <taxon>Polyneoptera</taxon>
        <taxon>Phasmatodea</taxon>
        <taxon>Verophasmatodea</taxon>
        <taxon>Anareolatae</taxon>
        <taxon>Phasmatidae</taxon>
        <taxon>Eurycanthinae</taxon>
        <taxon>Dryococelus</taxon>
    </lineage>
</organism>
<dbReference type="Proteomes" id="UP001159363">
    <property type="component" value="Chromosome X"/>
</dbReference>
<proteinExistence type="predicted"/>
<keyword evidence="3" id="KW-1185">Reference proteome</keyword>
<feature type="domain" description="PiggyBac transposable element-derived protein" evidence="1">
    <location>
        <begin position="82"/>
        <end position="205"/>
    </location>
</feature>
<dbReference type="Pfam" id="PF13843">
    <property type="entry name" value="DDE_Tnp_1_7"/>
    <property type="match status" value="2"/>
</dbReference>
<evidence type="ECO:0000259" key="1">
    <source>
        <dbReference type="Pfam" id="PF13843"/>
    </source>
</evidence>
<accession>A0ABQ9HVE3</accession>
<comment type="caution">
    <text evidence="2">The sequence shown here is derived from an EMBL/GenBank/DDBJ whole genome shotgun (WGS) entry which is preliminary data.</text>
</comment>
<feature type="domain" description="PiggyBac transposable element-derived protein" evidence="1">
    <location>
        <begin position="21"/>
        <end position="81"/>
    </location>
</feature>
<dbReference type="InterPro" id="IPR029526">
    <property type="entry name" value="PGBD"/>
</dbReference>
<dbReference type="PANTHER" id="PTHR46599:SF3">
    <property type="entry name" value="PIGGYBAC TRANSPOSABLE ELEMENT-DERIVED PROTEIN 4"/>
    <property type="match status" value="1"/>
</dbReference>
<gene>
    <name evidence="2" type="ORF">PR048_014001</name>
</gene>
<evidence type="ECO:0000313" key="2">
    <source>
        <dbReference type="EMBL" id="KAJ8887783.1"/>
    </source>
</evidence>